<evidence type="ECO:0000313" key="7">
    <source>
        <dbReference type="Proteomes" id="UP000076660"/>
    </source>
</evidence>
<sequence length="142" mass="16072">MRRLFRVREDSLVTDKYLAYGRLIRDGKILFIRRQPSSFLGGRWELPGGTVEPGERPAETVVREFAEETGLTVHVTGERGTHSWDDVAGRPMRIHAAVYALAEEVPGEVVLDPEEHDAFVWCAAEEAAELDLAEHFRRALED</sequence>
<evidence type="ECO:0000256" key="4">
    <source>
        <dbReference type="RuleBase" id="RU003476"/>
    </source>
</evidence>
<comment type="cofactor">
    <cofactor evidence="1">
        <name>Mg(2+)</name>
        <dbReference type="ChEBI" id="CHEBI:18420"/>
    </cofactor>
</comment>
<dbReference type="SUPFAM" id="SSF55811">
    <property type="entry name" value="Nudix"/>
    <property type="match status" value="1"/>
</dbReference>
<evidence type="ECO:0000256" key="3">
    <source>
        <dbReference type="ARBA" id="ARBA00022801"/>
    </source>
</evidence>
<dbReference type="InterPro" id="IPR020476">
    <property type="entry name" value="Nudix_hydrolase"/>
</dbReference>
<feature type="domain" description="Nudix hydrolase" evidence="5">
    <location>
        <begin position="4"/>
        <end position="142"/>
    </location>
</feature>
<dbReference type="PROSITE" id="PS51462">
    <property type="entry name" value="NUDIX"/>
    <property type="match status" value="1"/>
</dbReference>
<dbReference type="Proteomes" id="UP000076660">
    <property type="component" value="Unassembled WGS sequence"/>
</dbReference>
<dbReference type="EMBL" id="LQMT02000005">
    <property type="protein sequence ID" value="ONF74491.1"/>
    <property type="molecule type" value="Genomic_DNA"/>
</dbReference>
<dbReference type="PRINTS" id="PR00502">
    <property type="entry name" value="NUDIXFAMILY"/>
</dbReference>
<dbReference type="PANTHER" id="PTHR43046">
    <property type="entry name" value="GDP-MANNOSE MANNOSYL HYDROLASE"/>
    <property type="match status" value="1"/>
</dbReference>
<dbReference type="InterPro" id="IPR020084">
    <property type="entry name" value="NUDIX_hydrolase_CS"/>
</dbReference>
<dbReference type="Pfam" id="PF00293">
    <property type="entry name" value="NUDIX"/>
    <property type="match status" value="1"/>
</dbReference>
<evidence type="ECO:0000256" key="2">
    <source>
        <dbReference type="ARBA" id="ARBA00005582"/>
    </source>
</evidence>
<keyword evidence="3 4" id="KW-0378">Hydrolase</keyword>
<organism evidence="6 7">
    <name type="scientific">Amycolatopsis keratiniphila subsp. keratiniphila</name>
    <dbReference type="NCBI Taxonomy" id="227715"/>
    <lineage>
        <taxon>Bacteria</taxon>
        <taxon>Bacillati</taxon>
        <taxon>Actinomycetota</taxon>
        <taxon>Actinomycetes</taxon>
        <taxon>Pseudonocardiales</taxon>
        <taxon>Pseudonocardiaceae</taxon>
        <taxon>Amycolatopsis</taxon>
        <taxon>Amycolatopsis japonica group</taxon>
    </lineage>
</organism>
<protein>
    <submittedName>
        <fullName evidence="6">7,8-dihydro-8-oxoguanine-triphosphatase</fullName>
    </submittedName>
</protein>
<dbReference type="PROSITE" id="PS00893">
    <property type="entry name" value="NUDIX_BOX"/>
    <property type="match status" value="1"/>
</dbReference>
<evidence type="ECO:0000256" key="1">
    <source>
        <dbReference type="ARBA" id="ARBA00001946"/>
    </source>
</evidence>
<gene>
    <name evidence="6" type="ORF">AVR91_0203080</name>
</gene>
<comment type="similarity">
    <text evidence="2 4">Belongs to the Nudix hydrolase family.</text>
</comment>
<dbReference type="GO" id="GO:0016787">
    <property type="term" value="F:hydrolase activity"/>
    <property type="evidence" value="ECO:0007669"/>
    <property type="project" value="UniProtKB-KW"/>
</dbReference>
<proteinExistence type="inferred from homology"/>
<name>A0A1W2M3C4_9PSEU</name>
<dbReference type="Gene3D" id="3.90.79.10">
    <property type="entry name" value="Nucleoside Triphosphate Pyrophosphohydrolase"/>
    <property type="match status" value="1"/>
</dbReference>
<evidence type="ECO:0000313" key="6">
    <source>
        <dbReference type="EMBL" id="ONF74491.1"/>
    </source>
</evidence>
<dbReference type="PANTHER" id="PTHR43046:SF14">
    <property type="entry name" value="MUTT_NUDIX FAMILY PROTEIN"/>
    <property type="match status" value="1"/>
</dbReference>
<comment type="caution">
    <text evidence="6">The sequence shown here is derived from an EMBL/GenBank/DDBJ whole genome shotgun (WGS) entry which is preliminary data.</text>
</comment>
<dbReference type="InterPro" id="IPR000086">
    <property type="entry name" value="NUDIX_hydrolase_dom"/>
</dbReference>
<dbReference type="InterPro" id="IPR015797">
    <property type="entry name" value="NUDIX_hydrolase-like_dom_sf"/>
</dbReference>
<evidence type="ECO:0000259" key="5">
    <source>
        <dbReference type="PROSITE" id="PS51462"/>
    </source>
</evidence>
<reference evidence="6 7" key="1">
    <citation type="submission" date="2016-12" db="EMBL/GenBank/DDBJ databases">
        <title>Amycolatopsis keratiniphila subsp. keratiniphila genome sequencing and assembly.</title>
        <authorList>
            <person name="Mayilraj S."/>
            <person name="Kaur N."/>
        </authorList>
    </citation>
    <scope>NUCLEOTIDE SEQUENCE [LARGE SCALE GENOMIC DNA]</scope>
    <source>
        <strain evidence="6 7">DSM 44409</strain>
    </source>
</reference>
<dbReference type="AlphaFoldDB" id="A0A1W2M3C4"/>
<accession>A0A1W2M3C4</accession>